<dbReference type="EMBL" id="LUCH01009935">
    <property type="protein sequence ID" value="KAF5395895.1"/>
    <property type="molecule type" value="Genomic_DNA"/>
</dbReference>
<proteinExistence type="predicted"/>
<gene>
    <name evidence="2" type="ORF">PHET_11575</name>
</gene>
<dbReference type="OrthoDB" id="6280410at2759"/>
<feature type="region of interest" description="Disordered" evidence="1">
    <location>
        <begin position="50"/>
        <end position="69"/>
    </location>
</feature>
<evidence type="ECO:0000313" key="2">
    <source>
        <dbReference type="EMBL" id="KAF5395895.1"/>
    </source>
</evidence>
<evidence type="ECO:0000313" key="3">
    <source>
        <dbReference type="Proteomes" id="UP000748531"/>
    </source>
</evidence>
<name>A0A8J4SJI8_9TREM</name>
<keyword evidence="3" id="KW-1185">Reference proteome</keyword>
<comment type="caution">
    <text evidence="2">The sequence shown here is derived from an EMBL/GenBank/DDBJ whole genome shotgun (WGS) entry which is preliminary data.</text>
</comment>
<sequence length="173" mass="19315">MRAFPRLLFPSFTRHSLSWENCGHRCVTRHLKTDTFKCSIPKSRAVYPKPALHDKPAADTRISSSDSSNIPIQDRFGALAAEADATLPSLHQSIKAERSTQKTIDTLLQQPFENQSQDVGLRRDRWHPRYQRNSQLLAKHCNSGNVTSALETNVLTSEAPVLSSFKCVPCNGG</sequence>
<reference evidence="2" key="1">
    <citation type="submission" date="2019-05" db="EMBL/GenBank/DDBJ databases">
        <title>Annotation for the trematode Paragonimus heterotremus.</title>
        <authorList>
            <person name="Choi Y.-J."/>
        </authorList>
    </citation>
    <scope>NUCLEOTIDE SEQUENCE</scope>
    <source>
        <strain evidence="2">LC</strain>
    </source>
</reference>
<dbReference type="Proteomes" id="UP000748531">
    <property type="component" value="Unassembled WGS sequence"/>
</dbReference>
<organism evidence="2 3">
    <name type="scientific">Paragonimus heterotremus</name>
    <dbReference type="NCBI Taxonomy" id="100268"/>
    <lineage>
        <taxon>Eukaryota</taxon>
        <taxon>Metazoa</taxon>
        <taxon>Spiralia</taxon>
        <taxon>Lophotrochozoa</taxon>
        <taxon>Platyhelminthes</taxon>
        <taxon>Trematoda</taxon>
        <taxon>Digenea</taxon>
        <taxon>Plagiorchiida</taxon>
        <taxon>Troglotremata</taxon>
        <taxon>Troglotrematidae</taxon>
        <taxon>Paragonimus</taxon>
    </lineage>
</organism>
<accession>A0A8J4SJI8</accession>
<dbReference type="AlphaFoldDB" id="A0A8J4SJI8"/>
<evidence type="ECO:0000256" key="1">
    <source>
        <dbReference type="SAM" id="MobiDB-lite"/>
    </source>
</evidence>
<protein>
    <submittedName>
        <fullName evidence="2">Uncharacterized protein</fullName>
    </submittedName>
</protein>